<sequence length="72" mass="8268">MKLLLENEGLTEDLVRTFLVYLISHNHTMAELLQPTRKDIAGIYEGELVRMSQVDVSLDELLAVRERLIEGK</sequence>
<protein>
    <submittedName>
        <fullName evidence="1">Uncharacterized protein</fullName>
    </submittedName>
</protein>
<comment type="caution">
    <text evidence="1">The sequence shown here is derived from an EMBL/GenBank/DDBJ whole genome shotgun (WGS) entry which is preliminary data.</text>
</comment>
<dbReference type="EMBL" id="JAVIIS010000094">
    <property type="protein sequence ID" value="MDX8443875.1"/>
    <property type="molecule type" value="Genomic_DNA"/>
</dbReference>
<keyword evidence="2" id="KW-1185">Reference proteome</keyword>
<gene>
    <name evidence="1" type="ORF">RFM51_30365</name>
</gene>
<evidence type="ECO:0000313" key="1">
    <source>
        <dbReference type="EMBL" id="MDX8443875.1"/>
    </source>
</evidence>
<proteinExistence type="predicted"/>
<organism evidence="1 2">
    <name type="scientific">Mesorhizobium australafricanum</name>
    <dbReference type="NCBI Taxonomy" id="3072311"/>
    <lineage>
        <taxon>Bacteria</taxon>
        <taxon>Pseudomonadati</taxon>
        <taxon>Pseudomonadota</taxon>
        <taxon>Alphaproteobacteria</taxon>
        <taxon>Hyphomicrobiales</taxon>
        <taxon>Phyllobacteriaceae</taxon>
        <taxon>Mesorhizobium</taxon>
    </lineage>
</organism>
<reference evidence="1 2" key="1">
    <citation type="submission" date="2023-08" db="EMBL/GenBank/DDBJ databases">
        <title>Implementing the SeqCode for naming new Mesorhizobium species isolated from Vachellia karroo root nodules.</title>
        <authorList>
            <person name="Van Lill M."/>
        </authorList>
    </citation>
    <scope>NUCLEOTIDE SEQUENCE [LARGE SCALE GENOMIC DNA]</scope>
    <source>
        <strain evidence="1 2">VK3E</strain>
    </source>
</reference>
<evidence type="ECO:0000313" key="2">
    <source>
        <dbReference type="Proteomes" id="UP001272097"/>
    </source>
</evidence>
<name>A0ABU4X6C1_9HYPH</name>
<accession>A0ABU4X6C1</accession>
<dbReference type="RefSeq" id="WP_320217853.1">
    <property type="nucleotide sequence ID" value="NZ_JAVIIS010000094.1"/>
</dbReference>
<dbReference type="Proteomes" id="UP001272097">
    <property type="component" value="Unassembled WGS sequence"/>
</dbReference>